<evidence type="ECO:0000256" key="2">
    <source>
        <dbReference type="ARBA" id="ARBA00009592"/>
    </source>
</evidence>
<dbReference type="InterPro" id="IPR013210">
    <property type="entry name" value="LRR_N_plant-typ"/>
</dbReference>
<dbReference type="Pfam" id="PF08263">
    <property type="entry name" value="LRRNT_2"/>
    <property type="match status" value="1"/>
</dbReference>
<evidence type="ECO:0000313" key="13">
    <source>
        <dbReference type="EMBL" id="KMZ57659.1"/>
    </source>
</evidence>
<dbReference type="FunFam" id="3.80.10.10:FF:000041">
    <property type="entry name" value="LRR receptor-like serine/threonine-protein kinase ERECTA"/>
    <property type="match status" value="1"/>
</dbReference>
<dbReference type="Proteomes" id="UP000036987">
    <property type="component" value="Unassembled WGS sequence"/>
</dbReference>
<sequence>MGCSTQERSALFQFRKKIQDPNKLLNNWIGKECCRWDGIVCNNNGVVHVVELDLSRYYQVCSTLPCLSFLGLLDPSLLFLKHLKHLDLKGLRFIQSPDQVSQPNLILEFISEFHDLRYLSVFETHLSGIIPSKILSLSRIKHLDLSMNQLKLQNGGSLFSNLSSLNYLDMSEISLMNTSGWLESLNALPSISIIRLEFCDIGSISDSVLPHLNFSSLKKLDLSNNPRMIDSGFPDWLFSLPNIEDLNFKSVVSIAIGFPSGIQNLRKLRSFDFSYNHFVGSIPESLGNFSVHLRVINLYNNKLNRSIPKSIGNLRFLEKIDLSGNILGGSIPKSIGNLHYLQEINLFSNRLIGLIPNTITILSLRKLDISDNYITGKIPTSIGTQLPSLQHLNLQNNALDGFIPNSIGKLKFLGPIPKSLCNLTKLKVVRISHNYDINGTIPKCLFHNPHLIILDIGGRDLKGLVLESDFGNLSKLTVLMLTQSKNLVLNLSRNWIPPFDLSFLYLSYCEIGNEFPLWIQTQKKLITLSITSTRMSSTLPTWIWDFSSMISYIQLSDNRLIGSLPDYTTNISRNLDINLRNNKFEGTIPTSLCQLMRLRTLDLSRNRFTGELPGCLMEVTSGVLNIARNHLNGTIPSSNNSVCILTVLNLANNNISGVVPISLIACKHIEILDLGYNKLSGNISLWDSDTMTLSLKVLILKSNMFSGKIPWHISTLSSLQLLDLSHNNLSGRIPKNIGDFEAMSREHTIVLSRIDGIGSILLEDMYTNDISIIFKRRAVTYTELLPLFTSIDLSANELEGEIPWELGNLTGLVNLNLSKNQLSNGIPNTFSALKFLESLDLSQNNLSGKISKTMWRMTFLSSLNLSSNNLSGSIHSGSQSYTFDNPSIFQNNPNLCGFPLRKKCDGDDQQEGTPSFSDIKTYNVEDNTGLIYVSSGLGFVLGVWIFYATLFFRKTWRYSYFHFLSEINQIMYVWYNHNVRNMLN</sequence>
<evidence type="ECO:0000313" key="14">
    <source>
        <dbReference type="Proteomes" id="UP000036987"/>
    </source>
</evidence>
<dbReference type="PANTHER" id="PTHR48063:SF16">
    <property type="entry name" value="LRR RECEPTOR-LIKE SERINE_THREONINE-PROTEIN KINASE GSO1"/>
    <property type="match status" value="1"/>
</dbReference>
<keyword evidence="9 11" id="KW-0472">Membrane</keyword>
<dbReference type="InterPro" id="IPR046956">
    <property type="entry name" value="RLP23-like"/>
</dbReference>
<evidence type="ECO:0000256" key="6">
    <source>
        <dbReference type="ARBA" id="ARBA00022729"/>
    </source>
</evidence>
<evidence type="ECO:0000256" key="5">
    <source>
        <dbReference type="ARBA" id="ARBA00022692"/>
    </source>
</evidence>
<evidence type="ECO:0000256" key="9">
    <source>
        <dbReference type="ARBA" id="ARBA00023136"/>
    </source>
</evidence>
<evidence type="ECO:0000256" key="10">
    <source>
        <dbReference type="ARBA" id="ARBA00023180"/>
    </source>
</evidence>
<evidence type="ECO:0000256" key="3">
    <source>
        <dbReference type="ARBA" id="ARBA00022475"/>
    </source>
</evidence>
<proteinExistence type="inferred from homology"/>
<evidence type="ECO:0000256" key="7">
    <source>
        <dbReference type="ARBA" id="ARBA00022737"/>
    </source>
</evidence>
<keyword evidence="6" id="KW-0732">Signal</keyword>
<dbReference type="SUPFAM" id="SSF52058">
    <property type="entry name" value="L domain-like"/>
    <property type="match status" value="3"/>
</dbReference>
<dbReference type="AlphaFoldDB" id="A0A0K9NLL8"/>
<evidence type="ECO:0000259" key="12">
    <source>
        <dbReference type="Pfam" id="PF08263"/>
    </source>
</evidence>
<dbReference type="InterPro" id="IPR001611">
    <property type="entry name" value="Leu-rich_rpt"/>
</dbReference>
<dbReference type="SMART" id="SM00369">
    <property type="entry name" value="LRR_TYP"/>
    <property type="match status" value="7"/>
</dbReference>
<name>A0A0K9NLL8_ZOSMR</name>
<dbReference type="OrthoDB" id="1060944at2759"/>
<dbReference type="Gene3D" id="3.80.10.10">
    <property type="entry name" value="Ribonuclease Inhibitor"/>
    <property type="match status" value="5"/>
</dbReference>
<dbReference type="InterPro" id="IPR032675">
    <property type="entry name" value="LRR_dom_sf"/>
</dbReference>
<gene>
    <name evidence="13" type="ORF">ZOSMA_83G00350</name>
</gene>
<dbReference type="STRING" id="29655.A0A0K9NLL8"/>
<reference evidence="14" key="1">
    <citation type="journal article" date="2016" name="Nature">
        <title>The genome of the seagrass Zostera marina reveals angiosperm adaptation to the sea.</title>
        <authorList>
            <person name="Olsen J.L."/>
            <person name="Rouze P."/>
            <person name="Verhelst B."/>
            <person name="Lin Y.-C."/>
            <person name="Bayer T."/>
            <person name="Collen J."/>
            <person name="Dattolo E."/>
            <person name="De Paoli E."/>
            <person name="Dittami S."/>
            <person name="Maumus F."/>
            <person name="Michel G."/>
            <person name="Kersting A."/>
            <person name="Lauritano C."/>
            <person name="Lohaus R."/>
            <person name="Toepel M."/>
            <person name="Tonon T."/>
            <person name="Vanneste K."/>
            <person name="Amirebrahimi M."/>
            <person name="Brakel J."/>
            <person name="Bostroem C."/>
            <person name="Chovatia M."/>
            <person name="Grimwood J."/>
            <person name="Jenkins J.W."/>
            <person name="Jueterbock A."/>
            <person name="Mraz A."/>
            <person name="Stam W.T."/>
            <person name="Tice H."/>
            <person name="Bornberg-Bauer E."/>
            <person name="Green P.J."/>
            <person name="Pearson G.A."/>
            <person name="Procaccini G."/>
            <person name="Duarte C.M."/>
            <person name="Schmutz J."/>
            <person name="Reusch T.B.H."/>
            <person name="Van de Peer Y."/>
        </authorList>
    </citation>
    <scope>NUCLEOTIDE SEQUENCE [LARGE SCALE GENOMIC DNA]</scope>
    <source>
        <strain evidence="14">cv. Finnish</strain>
    </source>
</reference>
<dbReference type="PANTHER" id="PTHR48063">
    <property type="entry name" value="LRR RECEPTOR-LIKE KINASE"/>
    <property type="match status" value="1"/>
</dbReference>
<dbReference type="Pfam" id="PF00560">
    <property type="entry name" value="LRR_1"/>
    <property type="match status" value="7"/>
</dbReference>
<dbReference type="FunFam" id="3.80.10.10:FF:000095">
    <property type="entry name" value="LRR receptor-like serine/threonine-protein kinase GSO1"/>
    <property type="match status" value="1"/>
</dbReference>
<dbReference type="Pfam" id="PF13855">
    <property type="entry name" value="LRR_8"/>
    <property type="match status" value="2"/>
</dbReference>
<comment type="similarity">
    <text evidence="2">Belongs to the RLP family.</text>
</comment>
<dbReference type="GO" id="GO:0005886">
    <property type="term" value="C:plasma membrane"/>
    <property type="evidence" value="ECO:0007669"/>
    <property type="project" value="UniProtKB-SubCell"/>
</dbReference>
<organism evidence="13 14">
    <name type="scientific">Zostera marina</name>
    <name type="common">Eelgrass</name>
    <dbReference type="NCBI Taxonomy" id="29655"/>
    <lineage>
        <taxon>Eukaryota</taxon>
        <taxon>Viridiplantae</taxon>
        <taxon>Streptophyta</taxon>
        <taxon>Embryophyta</taxon>
        <taxon>Tracheophyta</taxon>
        <taxon>Spermatophyta</taxon>
        <taxon>Magnoliopsida</taxon>
        <taxon>Liliopsida</taxon>
        <taxon>Zosteraceae</taxon>
        <taxon>Zostera</taxon>
    </lineage>
</organism>
<feature type="transmembrane region" description="Helical" evidence="11">
    <location>
        <begin position="930"/>
        <end position="952"/>
    </location>
</feature>
<comment type="subcellular location">
    <subcellularLocation>
        <location evidence="1">Cell membrane</location>
        <topology evidence="1">Single-pass type I membrane protein</topology>
    </subcellularLocation>
</comment>
<dbReference type="InterPro" id="IPR003591">
    <property type="entry name" value="Leu-rich_rpt_typical-subtyp"/>
</dbReference>
<keyword evidence="8 11" id="KW-1133">Transmembrane helix</keyword>
<dbReference type="PRINTS" id="PR00019">
    <property type="entry name" value="LEURICHRPT"/>
</dbReference>
<evidence type="ECO:0000256" key="1">
    <source>
        <dbReference type="ARBA" id="ARBA00004251"/>
    </source>
</evidence>
<comment type="caution">
    <text evidence="13">The sequence shown here is derived from an EMBL/GenBank/DDBJ whole genome shotgun (WGS) entry which is preliminary data.</text>
</comment>
<keyword evidence="4" id="KW-0433">Leucine-rich repeat</keyword>
<evidence type="ECO:0000256" key="8">
    <source>
        <dbReference type="ARBA" id="ARBA00022989"/>
    </source>
</evidence>
<feature type="domain" description="Leucine-rich repeat-containing N-terminal plant-type" evidence="12">
    <location>
        <begin position="5"/>
        <end position="42"/>
    </location>
</feature>
<evidence type="ECO:0000256" key="4">
    <source>
        <dbReference type="ARBA" id="ARBA00022614"/>
    </source>
</evidence>
<keyword evidence="7" id="KW-0677">Repeat</keyword>
<dbReference type="FunFam" id="3.80.10.10:FF:000111">
    <property type="entry name" value="LRR receptor-like serine/threonine-protein kinase ERECTA"/>
    <property type="match status" value="1"/>
</dbReference>
<keyword evidence="3" id="KW-1003">Cell membrane</keyword>
<dbReference type="EMBL" id="LFYR01002038">
    <property type="protein sequence ID" value="KMZ57659.1"/>
    <property type="molecule type" value="Genomic_DNA"/>
</dbReference>
<keyword evidence="14" id="KW-1185">Reference proteome</keyword>
<evidence type="ECO:0000256" key="11">
    <source>
        <dbReference type="SAM" id="Phobius"/>
    </source>
</evidence>
<accession>A0A0K9NLL8</accession>
<dbReference type="OMA" id="IPWHIST"/>
<keyword evidence="5 11" id="KW-0812">Transmembrane</keyword>
<protein>
    <recommendedName>
        <fullName evidence="12">Leucine-rich repeat-containing N-terminal plant-type domain-containing protein</fullName>
    </recommendedName>
</protein>
<keyword evidence="10" id="KW-0325">Glycoprotein</keyword>